<dbReference type="KEGG" id="pbn:PADG_01272"/>
<protein>
    <recommendedName>
        <fullName evidence="2">Heterokaryon incompatibility domain-containing protein</fullName>
    </recommendedName>
</protein>
<evidence type="ECO:0000259" key="2">
    <source>
        <dbReference type="Pfam" id="PF06985"/>
    </source>
</evidence>
<feature type="compositionally biased region" description="Basic and acidic residues" evidence="1">
    <location>
        <begin position="715"/>
        <end position="725"/>
    </location>
</feature>
<dbReference type="AlphaFoldDB" id="C1G2V6"/>
<dbReference type="InterPro" id="IPR010730">
    <property type="entry name" value="HET"/>
</dbReference>
<feature type="region of interest" description="Disordered" evidence="1">
    <location>
        <begin position="715"/>
        <end position="741"/>
    </location>
</feature>
<feature type="compositionally biased region" description="Basic and acidic residues" evidence="1">
    <location>
        <begin position="846"/>
        <end position="859"/>
    </location>
</feature>
<organism evidence="3 4">
    <name type="scientific">Paracoccidioides brasiliensis (strain Pb18)</name>
    <dbReference type="NCBI Taxonomy" id="502780"/>
    <lineage>
        <taxon>Eukaryota</taxon>
        <taxon>Fungi</taxon>
        <taxon>Dikarya</taxon>
        <taxon>Ascomycota</taxon>
        <taxon>Pezizomycotina</taxon>
        <taxon>Eurotiomycetes</taxon>
        <taxon>Eurotiomycetidae</taxon>
        <taxon>Onygenales</taxon>
        <taxon>Ajellomycetaceae</taxon>
        <taxon>Paracoccidioides</taxon>
    </lineage>
</organism>
<proteinExistence type="predicted"/>
<feature type="domain" description="Heterokaryon incompatibility" evidence="2">
    <location>
        <begin position="101"/>
        <end position="271"/>
    </location>
</feature>
<dbReference type="InParanoid" id="C1G2V6"/>
<sequence length="901" mass="103034">MELDEANAFGEIFPNPQDLKSQILEIVENIHNRSSDSATRPKFLAVRKYFDSPRCASSSTSPPCGREKCGRCSTVLENFTYSHSQSARLTLSLVQPEYGEYLAVSYCWSQRESFRSTAKSDFMSDLCHNMPVMIEQLDGTVRDSRAPCRILRRAIRHAQDNGLKYIWIDQECIEQHDPLEKAIAIEGMDRMYARAQTVLSLLDLRLPDEHAAVVMKALERPPRSIDFTNGVIQWVYRPNVEELINGADALCHILELVAEDRWFTRAWIRQERLCAESRSGSSELWTMCTPELSTRIPGEMCIDTDMFNMAMPVVLDALDSRDKSLKTRLEAAYQRFRDADAFPFDAVRTKGGKSLNMMQGVSILENKGCLIASDKVALVGNCCGWSGRIHQELLRRPGLSYSACLWALAIMNGDASMFCQDPNCASAERSQRMMWMPTKSTSLTQLVCPKATRDVNMKITKEGLETLGWVWKVGKFVDLNCMTDLLPTSKLTDARDMVVLLKHKTFYWQLLRKLDSMRLHSAANLLWNALKYRGPFGIYGRHLAEVPNISLDQIADPDTGRYTVTYQRLGFKDEEEYMNSTDAIEDDYAFYHRFCPYDDALAGYRHTNCELTNKENYHLLLGDGAVIESFSWIIESIKNTGGISIGYLTHDNEEQIVLTDASSNRPYIFTQFRPVTKHVRGDRTEKRLIEWSPFDIWRADRENHRDAPFSWSAYEQDHSHNKGADGVETATTTTTTNSRSTKTVAVTAMEPCNVLFDVRNIRSQNHTLDWPEEFYRDSWILDPSDRSNVEPSRTSASQELGTDQLWFDELLQRVAGVSIDQVKEEQEESEEKPWEESCEAEEEWDEERREGRVEQREEESTVGEGDATILPARKGLKPKDSGLLRFLKCIGIKRWRGKLLS</sequence>
<dbReference type="VEuPathDB" id="FungiDB:PADG_01272"/>
<evidence type="ECO:0000313" key="3">
    <source>
        <dbReference type="EMBL" id="EEH45122.1"/>
    </source>
</evidence>
<dbReference type="Pfam" id="PF06985">
    <property type="entry name" value="HET"/>
    <property type="match status" value="1"/>
</dbReference>
<dbReference type="RefSeq" id="XP_010757388.1">
    <property type="nucleotide sequence ID" value="XM_010759086.1"/>
</dbReference>
<name>C1G2V6_PARBD</name>
<feature type="region of interest" description="Disordered" evidence="1">
    <location>
        <begin position="822"/>
        <end position="877"/>
    </location>
</feature>
<dbReference type="HOGENOM" id="CLU_321341_0_0_1"/>
<accession>C1G2V6</accession>
<dbReference type="EMBL" id="KN275958">
    <property type="protein sequence ID" value="EEH45122.1"/>
    <property type="molecule type" value="Genomic_DNA"/>
</dbReference>
<dbReference type="eggNOG" id="ENOG502SM2V">
    <property type="taxonomic scope" value="Eukaryota"/>
</dbReference>
<evidence type="ECO:0000256" key="1">
    <source>
        <dbReference type="SAM" id="MobiDB-lite"/>
    </source>
</evidence>
<dbReference type="InterPro" id="IPR052895">
    <property type="entry name" value="HetReg/Transcr_Mod"/>
</dbReference>
<reference evidence="3 4" key="1">
    <citation type="journal article" date="2011" name="PLoS Genet.">
        <title>Comparative genomic analysis of human fungal pathogens causing paracoccidioidomycosis.</title>
        <authorList>
            <person name="Desjardins C.A."/>
            <person name="Champion M.D."/>
            <person name="Holder J.W."/>
            <person name="Muszewska A."/>
            <person name="Goldberg J."/>
            <person name="Bailao A.M."/>
            <person name="Brigido M.M."/>
            <person name="Ferreira M.E."/>
            <person name="Garcia A.M."/>
            <person name="Grynberg M."/>
            <person name="Gujja S."/>
            <person name="Heiman D.I."/>
            <person name="Henn M.R."/>
            <person name="Kodira C.D."/>
            <person name="Leon-Narvaez H."/>
            <person name="Longo L.V."/>
            <person name="Ma L.J."/>
            <person name="Malavazi I."/>
            <person name="Matsuo A.L."/>
            <person name="Morais F.V."/>
            <person name="Pereira M."/>
            <person name="Rodriguez-Brito S."/>
            <person name="Sakthikumar S."/>
            <person name="Salem-Izacc S.M."/>
            <person name="Sykes S.M."/>
            <person name="Teixeira M.M."/>
            <person name="Vallejo M.C."/>
            <person name="Walter M.E."/>
            <person name="Yandava C."/>
            <person name="Young S."/>
            <person name="Zeng Q."/>
            <person name="Zucker J."/>
            <person name="Felipe M.S."/>
            <person name="Goldman G.H."/>
            <person name="Haas B.J."/>
            <person name="McEwen J.G."/>
            <person name="Nino-Vega G."/>
            <person name="Puccia R."/>
            <person name="San-Blas G."/>
            <person name="Soares C.M."/>
            <person name="Birren B.W."/>
            <person name="Cuomo C.A."/>
        </authorList>
    </citation>
    <scope>NUCLEOTIDE SEQUENCE [LARGE SCALE GENOMIC DNA]</scope>
    <source>
        <strain evidence="3 4">Pb18</strain>
    </source>
</reference>
<dbReference type="PANTHER" id="PTHR24148">
    <property type="entry name" value="ANKYRIN REPEAT DOMAIN-CONTAINING PROTEIN 39 HOMOLOG-RELATED"/>
    <property type="match status" value="1"/>
</dbReference>
<feature type="compositionally biased region" description="Acidic residues" evidence="1">
    <location>
        <begin position="836"/>
        <end position="845"/>
    </location>
</feature>
<dbReference type="Proteomes" id="UP000001628">
    <property type="component" value="Unassembled WGS sequence"/>
</dbReference>
<gene>
    <name evidence="3" type="ORF">PADG_01272</name>
</gene>
<feature type="compositionally biased region" description="Low complexity" evidence="1">
    <location>
        <begin position="729"/>
        <end position="741"/>
    </location>
</feature>
<dbReference type="OrthoDB" id="4450651at2759"/>
<dbReference type="GeneID" id="22580972"/>
<keyword evidence="4" id="KW-1185">Reference proteome</keyword>
<dbReference type="PANTHER" id="PTHR24148:SF64">
    <property type="entry name" value="HETEROKARYON INCOMPATIBILITY DOMAIN-CONTAINING PROTEIN"/>
    <property type="match status" value="1"/>
</dbReference>
<evidence type="ECO:0000313" key="4">
    <source>
        <dbReference type="Proteomes" id="UP000001628"/>
    </source>
</evidence>